<accession>A0AAE0ZM01</accession>
<name>A0AAE0ZM01_9GAST</name>
<sequence>MSTRVTSLAVDCCSPDLDCCSQIVCLSVHLSVCRDYALTSMSTRVTSPAVDCCSQIVCLSVHLSVCRDYADQSEYPCHVPCSGLL</sequence>
<gene>
    <name evidence="1" type="ORF">RRG08_006892</name>
</gene>
<dbReference type="EMBL" id="JAWDGP010003743">
    <property type="protein sequence ID" value="KAK3771351.1"/>
    <property type="molecule type" value="Genomic_DNA"/>
</dbReference>
<protein>
    <submittedName>
        <fullName evidence="1">Uncharacterized protein</fullName>
    </submittedName>
</protein>
<dbReference type="Proteomes" id="UP001283361">
    <property type="component" value="Unassembled WGS sequence"/>
</dbReference>
<comment type="caution">
    <text evidence="1">The sequence shown here is derived from an EMBL/GenBank/DDBJ whole genome shotgun (WGS) entry which is preliminary data.</text>
</comment>
<organism evidence="1 2">
    <name type="scientific">Elysia crispata</name>
    <name type="common">lettuce slug</name>
    <dbReference type="NCBI Taxonomy" id="231223"/>
    <lineage>
        <taxon>Eukaryota</taxon>
        <taxon>Metazoa</taxon>
        <taxon>Spiralia</taxon>
        <taxon>Lophotrochozoa</taxon>
        <taxon>Mollusca</taxon>
        <taxon>Gastropoda</taxon>
        <taxon>Heterobranchia</taxon>
        <taxon>Euthyneura</taxon>
        <taxon>Panpulmonata</taxon>
        <taxon>Sacoglossa</taxon>
        <taxon>Placobranchoidea</taxon>
        <taxon>Plakobranchidae</taxon>
        <taxon>Elysia</taxon>
    </lineage>
</organism>
<evidence type="ECO:0000313" key="2">
    <source>
        <dbReference type="Proteomes" id="UP001283361"/>
    </source>
</evidence>
<proteinExistence type="predicted"/>
<evidence type="ECO:0000313" key="1">
    <source>
        <dbReference type="EMBL" id="KAK3771351.1"/>
    </source>
</evidence>
<keyword evidence="2" id="KW-1185">Reference proteome</keyword>
<dbReference type="AlphaFoldDB" id="A0AAE0ZM01"/>
<reference evidence="1" key="1">
    <citation type="journal article" date="2023" name="G3 (Bethesda)">
        <title>A reference genome for the long-term kleptoplast-retaining sea slug Elysia crispata morphotype clarki.</title>
        <authorList>
            <person name="Eastman K.E."/>
            <person name="Pendleton A.L."/>
            <person name="Shaikh M.A."/>
            <person name="Suttiyut T."/>
            <person name="Ogas R."/>
            <person name="Tomko P."/>
            <person name="Gavelis G."/>
            <person name="Widhalm J.R."/>
            <person name="Wisecaver J.H."/>
        </authorList>
    </citation>
    <scope>NUCLEOTIDE SEQUENCE</scope>
    <source>
        <strain evidence="1">ECLA1</strain>
    </source>
</reference>